<evidence type="ECO:0000256" key="1">
    <source>
        <dbReference type="SAM" id="MobiDB-lite"/>
    </source>
</evidence>
<dbReference type="AlphaFoldDB" id="M0F3N7"/>
<dbReference type="PATRIC" id="fig|1227481.4.peg.2193"/>
<dbReference type="InterPro" id="IPR058393">
    <property type="entry name" value="DUF8080"/>
</dbReference>
<evidence type="ECO:0000313" key="4">
    <source>
        <dbReference type="Proteomes" id="UP000011689"/>
    </source>
</evidence>
<gene>
    <name evidence="3" type="ORF">C467_11100</name>
</gene>
<name>M0F3N7_9EURY</name>
<dbReference type="Proteomes" id="UP000011689">
    <property type="component" value="Unassembled WGS sequence"/>
</dbReference>
<keyword evidence="4" id="KW-1185">Reference proteome</keyword>
<dbReference type="Pfam" id="PF26296">
    <property type="entry name" value="DUF8080"/>
    <property type="match status" value="1"/>
</dbReference>
<organism evidence="3 4">
    <name type="scientific">Halorubrum hochstenium ATCC 700873</name>
    <dbReference type="NCBI Taxonomy" id="1227481"/>
    <lineage>
        <taxon>Archaea</taxon>
        <taxon>Methanobacteriati</taxon>
        <taxon>Methanobacteriota</taxon>
        <taxon>Stenosarchaea group</taxon>
        <taxon>Halobacteria</taxon>
        <taxon>Halobacteriales</taxon>
        <taxon>Haloferacaceae</taxon>
        <taxon>Halorubrum</taxon>
    </lineage>
</organism>
<feature type="domain" description="DUF8080" evidence="2">
    <location>
        <begin position="176"/>
        <end position="249"/>
    </location>
</feature>
<protein>
    <recommendedName>
        <fullName evidence="2">DUF8080 domain-containing protein</fullName>
    </recommendedName>
</protein>
<dbReference type="OrthoDB" id="193731at2157"/>
<proteinExistence type="predicted"/>
<feature type="compositionally biased region" description="Low complexity" evidence="1">
    <location>
        <begin position="164"/>
        <end position="173"/>
    </location>
</feature>
<comment type="caution">
    <text evidence="3">The sequence shown here is derived from an EMBL/GenBank/DDBJ whole genome shotgun (WGS) entry which is preliminary data.</text>
</comment>
<evidence type="ECO:0000313" key="3">
    <source>
        <dbReference type="EMBL" id="ELZ54495.1"/>
    </source>
</evidence>
<dbReference type="Pfam" id="PF25256">
    <property type="entry name" value="DUF7857"/>
    <property type="match status" value="1"/>
</dbReference>
<accession>M0F3N7</accession>
<dbReference type="STRING" id="1227481.C467_11100"/>
<reference evidence="3 4" key="1">
    <citation type="journal article" date="2014" name="PLoS Genet.">
        <title>Phylogenetically driven sequencing of extremely halophilic archaea reveals strategies for static and dynamic osmo-response.</title>
        <authorList>
            <person name="Becker E.A."/>
            <person name="Seitzer P.M."/>
            <person name="Tritt A."/>
            <person name="Larsen D."/>
            <person name="Krusor M."/>
            <person name="Yao A.I."/>
            <person name="Wu D."/>
            <person name="Madern D."/>
            <person name="Eisen J.A."/>
            <person name="Darling A.E."/>
            <person name="Facciotti M.T."/>
        </authorList>
    </citation>
    <scope>NUCLEOTIDE SEQUENCE [LARGE SCALE GENOMIC DNA]</scope>
    <source>
        <strain evidence="3 4">ATCC 700873</strain>
    </source>
</reference>
<evidence type="ECO:0000259" key="2">
    <source>
        <dbReference type="Pfam" id="PF26296"/>
    </source>
</evidence>
<dbReference type="RefSeq" id="WP_008585192.1">
    <property type="nucleotide sequence ID" value="NZ_AOJO01000047.1"/>
</dbReference>
<feature type="region of interest" description="Disordered" evidence="1">
    <location>
        <begin position="113"/>
        <end position="173"/>
    </location>
</feature>
<sequence length="259" mass="26709">MELDWYVEREGGASLVGFRVRNDGAVPRRVRIESRLDAPVLPPRRGGAAAAGWDAAGVTAVIGPGDEAAFGFAALAERVEPPVEVVDIEPADASGAVDGAGDGEDGSAVRAALRDLDDHRPPRRAVDGAGETEGEPADLDRDAGGVESADEEWPDRSSAASADTTPGETEPAEVEPAAVDALFAAAEARIDLAERLTDADLATATEAVEEAGGIDAVEGLDERVAADAERLRAIRDRAAALAERAEESDVPTEALEGLA</sequence>
<dbReference type="InterPro" id="IPR057179">
    <property type="entry name" value="DUF7857"/>
</dbReference>
<feature type="compositionally biased region" description="Basic and acidic residues" evidence="1">
    <location>
        <begin position="113"/>
        <end position="126"/>
    </location>
</feature>
<dbReference type="GeneID" id="72713330"/>
<dbReference type="EMBL" id="AOJO01000047">
    <property type="protein sequence ID" value="ELZ54495.1"/>
    <property type="molecule type" value="Genomic_DNA"/>
</dbReference>